<reference evidence="10 11" key="1">
    <citation type="submission" date="2018-06" db="EMBL/GenBank/DDBJ databases">
        <title>Three novel Pseudomonas species isolated from symptomatic oak.</title>
        <authorList>
            <person name="Bueno-Gonzalez V."/>
            <person name="Brady C."/>
        </authorList>
    </citation>
    <scope>NUCLEOTIDE SEQUENCE [LARGE SCALE GENOMIC DNA]</scope>
    <source>
        <strain evidence="9 10">P26B</strain>
        <strain evidence="8 11">P6B</strain>
    </source>
</reference>
<keyword evidence="2" id="KW-0479">Metal-binding</keyword>
<gene>
    <name evidence="9" type="ORF">DNK34_03485</name>
    <name evidence="8" type="ORF">DNK44_05790</name>
</gene>
<evidence type="ECO:0000256" key="3">
    <source>
        <dbReference type="ARBA" id="ARBA00022964"/>
    </source>
</evidence>
<dbReference type="Pfam" id="PF02668">
    <property type="entry name" value="TauD"/>
    <property type="match status" value="1"/>
</dbReference>
<proteinExistence type="inferred from homology"/>
<accession>A0A4Q9R5N7</accession>
<dbReference type="PANTHER" id="PTHR30468:SF1">
    <property type="entry name" value="ALPHA-KETOGLUTARATE-DEPENDENT SULFONATE DIOXYGENASE"/>
    <property type="match status" value="1"/>
</dbReference>
<keyword evidence="10" id="KW-1185">Reference proteome</keyword>
<keyword evidence="4" id="KW-0560">Oxidoreductase</keyword>
<evidence type="ECO:0000313" key="9">
    <source>
        <dbReference type="EMBL" id="TBV09005.1"/>
    </source>
</evidence>
<organism evidence="8 11">
    <name type="scientific">Phytopseudomonas dryadis</name>
    <dbReference type="NCBI Taxonomy" id="2487520"/>
    <lineage>
        <taxon>Bacteria</taxon>
        <taxon>Pseudomonadati</taxon>
        <taxon>Pseudomonadota</taxon>
        <taxon>Gammaproteobacteria</taxon>
        <taxon>Pseudomonadales</taxon>
        <taxon>Pseudomonadaceae</taxon>
        <taxon>Phytopseudomonas</taxon>
    </lineage>
</organism>
<keyword evidence="3 8" id="KW-0223">Dioxygenase</keyword>
<keyword evidence="5" id="KW-0408">Iron</keyword>
<dbReference type="SUPFAM" id="SSF51197">
    <property type="entry name" value="Clavaminate synthase-like"/>
    <property type="match status" value="1"/>
</dbReference>
<dbReference type="InterPro" id="IPR042098">
    <property type="entry name" value="TauD-like_sf"/>
</dbReference>
<evidence type="ECO:0000313" key="10">
    <source>
        <dbReference type="Proteomes" id="UP000291334"/>
    </source>
</evidence>
<dbReference type="InterPro" id="IPR051323">
    <property type="entry name" value="AtsK-like"/>
</dbReference>
<evidence type="ECO:0000256" key="4">
    <source>
        <dbReference type="ARBA" id="ARBA00023002"/>
    </source>
</evidence>
<dbReference type="EMBL" id="QJUM01000003">
    <property type="protein sequence ID" value="TBV09005.1"/>
    <property type="molecule type" value="Genomic_DNA"/>
</dbReference>
<protein>
    <submittedName>
        <fullName evidence="8">Taurine dioxygenase</fullName>
    </submittedName>
</protein>
<evidence type="ECO:0000259" key="7">
    <source>
        <dbReference type="Pfam" id="PF02668"/>
    </source>
</evidence>
<dbReference type="GO" id="GO:0016706">
    <property type="term" value="F:2-oxoglutarate-dependent dioxygenase activity"/>
    <property type="evidence" value="ECO:0007669"/>
    <property type="project" value="TreeGrafter"/>
</dbReference>
<dbReference type="EMBL" id="QJUL01000006">
    <property type="protein sequence ID" value="TBU95842.1"/>
    <property type="molecule type" value="Genomic_DNA"/>
</dbReference>
<comment type="caution">
    <text evidence="8">The sequence shown here is derived from an EMBL/GenBank/DDBJ whole genome shotgun (WGS) entry which is preliminary data.</text>
</comment>
<evidence type="ECO:0000313" key="8">
    <source>
        <dbReference type="EMBL" id="TBU95842.1"/>
    </source>
</evidence>
<feature type="region of interest" description="Disordered" evidence="6">
    <location>
        <begin position="1"/>
        <end position="31"/>
    </location>
</feature>
<evidence type="ECO:0000256" key="2">
    <source>
        <dbReference type="ARBA" id="ARBA00022723"/>
    </source>
</evidence>
<evidence type="ECO:0000256" key="1">
    <source>
        <dbReference type="ARBA" id="ARBA00005896"/>
    </source>
</evidence>
<comment type="similarity">
    <text evidence="1">Belongs to the TfdA dioxygenase family.</text>
</comment>
<evidence type="ECO:0000256" key="6">
    <source>
        <dbReference type="SAM" id="MobiDB-lite"/>
    </source>
</evidence>
<feature type="domain" description="TauD/TfdA-like" evidence="7">
    <location>
        <begin position="36"/>
        <end position="296"/>
    </location>
</feature>
<dbReference type="Proteomes" id="UP000291334">
    <property type="component" value="Unassembled WGS sequence"/>
</dbReference>
<dbReference type="GO" id="GO:0046872">
    <property type="term" value="F:metal ion binding"/>
    <property type="evidence" value="ECO:0007669"/>
    <property type="project" value="UniProtKB-KW"/>
</dbReference>
<dbReference type="AlphaFoldDB" id="A0A4Q9R5N7"/>
<evidence type="ECO:0000313" key="11">
    <source>
        <dbReference type="Proteomes" id="UP000293172"/>
    </source>
</evidence>
<dbReference type="OrthoDB" id="581608at2"/>
<dbReference type="Gene3D" id="3.60.130.10">
    <property type="entry name" value="Clavaminate synthase-like"/>
    <property type="match status" value="1"/>
</dbReference>
<evidence type="ECO:0000256" key="5">
    <source>
        <dbReference type="ARBA" id="ARBA00023004"/>
    </source>
</evidence>
<dbReference type="GO" id="GO:0005737">
    <property type="term" value="C:cytoplasm"/>
    <property type="evidence" value="ECO:0007669"/>
    <property type="project" value="TreeGrafter"/>
</dbReference>
<dbReference type="InterPro" id="IPR003819">
    <property type="entry name" value="TauD/TfdA-like"/>
</dbReference>
<dbReference type="PANTHER" id="PTHR30468">
    <property type="entry name" value="ALPHA-KETOGLUTARATE-DEPENDENT SULFONATE DIOXYGENASE"/>
    <property type="match status" value="1"/>
</dbReference>
<name>A0A4Q9R5N7_9GAMM</name>
<sequence>MPIPPGAAQLPGQVPATRGGQGMQSPVPQQESDWRITRLGPLLGARIEGIQLHLLDDTRLANLEAELVRHKVLFFPAQQWTALQQRDFAARLGELHVHPTFEAHADTQELVVFNYDQTRKGANDTWHADVTFAERPLKYGVLHAETIPEVGGDTLWVDTEAAYQALSEPLRALLDGMQAIHSVFPALDCASKLEQGGLFDSLRRLPPPTRHPVVRRHPLSGRPSLFVNRAFTAHLVGLSSRESQAVLGLLFEHLENPAFQLRWRWQAGCVAIWDNRSTQHLAVSDYFPAIRRVRRAAVLEERRPVSARPDLETER</sequence>
<dbReference type="Proteomes" id="UP000293172">
    <property type="component" value="Unassembled WGS sequence"/>
</dbReference>